<keyword evidence="14" id="KW-0961">Cell wall biogenesis/degradation</keyword>
<dbReference type="GO" id="GO:0071555">
    <property type="term" value="P:cell wall organization"/>
    <property type="evidence" value="ECO:0007669"/>
    <property type="project" value="UniProtKB-KW"/>
</dbReference>
<keyword evidence="9 19" id="KW-0732">Signal</keyword>
<evidence type="ECO:0000313" key="24">
    <source>
        <dbReference type="Proteomes" id="UP000800038"/>
    </source>
</evidence>
<evidence type="ECO:0000256" key="10">
    <source>
        <dbReference type="ARBA" id="ARBA00022801"/>
    </source>
</evidence>
<feature type="region of interest" description="Disordered" evidence="18">
    <location>
        <begin position="446"/>
        <end position="507"/>
    </location>
</feature>
<gene>
    <name evidence="23" type="ORF">EJ02DRAFT_510684</name>
</gene>
<dbReference type="SUPFAM" id="SSF51445">
    <property type="entry name" value="(Trans)glycosidases"/>
    <property type="match status" value="1"/>
</dbReference>
<feature type="domain" description="Glycoside hydrolase family 31 N-terminal" evidence="21">
    <location>
        <begin position="73"/>
        <end position="222"/>
    </location>
</feature>
<evidence type="ECO:0000256" key="18">
    <source>
        <dbReference type="SAM" id="MobiDB-lite"/>
    </source>
</evidence>
<sequence>MITKALLVLASALPAFAGSLVAPRSSPLESCPGYTASNVQDDGARVTADLALAGTACNVYGQDLTDLRLQVEYQTADRLHVKIYDAAEQVFQIQESVWPRPSNDAINPEDSALAFSWTDSPFSFAIKRRETNETLFDTSAASLVFETQYLRLRTALPDSPNLYGLGESTDPFHLNTTNYTRTLWNRDAYGTPPGTNLYGSHPVYLDHRGENGTHGVFLASSQGMDIKIDDYEETFLEYNALGGVVDLYILAGPSPKQVAVQYSALSGLPAMMPYWGFGSHQCKYGYRDVWDVAEVVANYSAADIPLETMWTDIDYMELRRLFTLDPERYPLELVRQLVDYLHAHQQQYIMMVNSAVWRGDYAGYNDGAELDVFQKRANGSFYEGAVWPGPTVFPDWFHPNTQEYWDSKFSDFFDPDTGVDIDGLWNDMNEPANFCPYPCLDPDAYSAETKAPPEPPAVRVDADGRQIPGFPSGFQPQSNSSVKRSLQSTQPNSRPLMRGGSKRQVSNNTANYLGLPGRDLINPAYRIANAAGSISNMTLATDIQNHDGTYHHDTHNFWGSMMSIVSRESMLARRPESRPLIITRSTNSKFVGLGKYLGKWLGDNVSTWDQYRFSIAGILNFASIYQIPMVGPDICGFAGNTTETLCARWATLGAFYPFMRNHAGDTSISQEYYRWPLTASAARNAISIRYRLLDYFYTAFQRQSTTGLPSVNPLFYHYPHDTNTFAIQHQFFYGDAILVSPVLEENSTSVSIYLPNDTFYDFFTHEQIQGNGTYVELTDVGFDTIPLHIRGGAILPLRAESANTTTELRKKNFVLWIAPNLTNQATGTLYLDDGNSIEQAATSMISFGYDNGAFTMEGDFGYATDVVISNITVLGSRQTIQGPIALNASYSHSFNIRNSLRP</sequence>
<dbReference type="Gene3D" id="2.60.40.1180">
    <property type="entry name" value="Golgi alpha-mannosidase II"/>
    <property type="match status" value="2"/>
</dbReference>
<keyword evidence="13 17" id="KW-0326">Glycosidase</keyword>
<comment type="catalytic activity">
    <reaction evidence="1">
        <text>Hydrolysis of terminal, non-reducing beta-D-glucosyl residues with release of beta-D-glucose.</text>
        <dbReference type="EC" id="3.2.1.21"/>
    </reaction>
</comment>
<dbReference type="PROSITE" id="PS00129">
    <property type="entry name" value="GLYCOSYL_HYDROL_F31_1"/>
    <property type="match status" value="1"/>
</dbReference>
<dbReference type="SUPFAM" id="SSF74650">
    <property type="entry name" value="Galactose mutarotase-like"/>
    <property type="match status" value="1"/>
</dbReference>
<accession>A0A6A5SSW2</accession>
<feature type="domain" description="Glycosyl hydrolase family 31 C-terminal" evidence="22">
    <location>
        <begin position="707"/>
        <end position="795"/>
    </location>
</feature>
<dbReference type="InterPro" id="IPR030459">
    <property type="entry name" value="Glyco_hydro_31_CS"/>
</dbReference>
<evidence type="ECO:0000256" key="19">
    <source>
        <dbReference type="SAM" id="SignalP"/>
    </source>
</evidence>
<dbReference type="Pfam" id="PF21365">
    <property type="entry name" value="Glyco_hydro_31_3rd"/>
    <property type="match status" value="1"/>
</dbReference>
<evidence type="ECO:0000256" key="11">
    <source>
        <dbReference type="ARBA" id="ARBA00023180"/>
    </source>
</evidence>
<evidence type="ECO:0000256" key="4">
    <source>
        <dbReference type="ARBA" id="ARBA00007806"/>
    </source>
</evidence>
<dbReference type="PANTHER" id="PTHR22762">
    <property type="entry name" value="ALPHA-GLUCOSIDASE"/>
    <property type="match status" value="1"/>
</dbReference>
<dbReference type="EC" id="3.2.1.21" evidence="6"/>
<comment type="catalytic activity">
    <reaction evidence="2">
        <text>Hydrolysis of terminal, non-reducing (1-&gt;4)-linked alpha-D-glucose residues with release of alpha-D-glucose.</text>
        <dbReference type="EC" id="3.2.1.20"/>
    </reaction>
</comment>
<dbReference type="InterPro" id="IPR017853">
    <property type="entry name" value="GH"/>
</dbReference>
<keyword evidence="10 17" id="KW-0378">Hydrolase</keyword>
<comment type="function">
    <text evidence="16">Glucosidase involved in the degradation of cellulosic biomass. Has both alpha- and beta-glucosidase activity.</text>
</comment>
<dbReference type="SUPFAM" id="SSF51011">
    <property type="entry name" value="Glycosyl hydrolase domain"/>
    <property type="match status" value="1"/>
</dbReference>
<evidence type="ECO:0000256" key="16">
    <source>
        <dbReference type="ARBA" id="ARBA00025512"/>
    </source>
</evidence>
<evidence type="ECO:0000256" key="13">
    <source>
        <dbReference type="ARBA" id="ARBA00023295"/>
    </source>
</evidence>
<dbReference type="CDD" id="cd14752">
    <property type="entry name" value="GH31_N"/>
    <property type="match status" value="1"/>
</dbReference>
<protein>
    <recommendedName>
        <fullName evidence="7">Probable alpha/beta-glucosidase agdC</fullName>
        <ecNumber evidence="5">3.2.1.20</ecNumber>
        <ecNumber evidence="6">3.2.1.21</ecNumber>
    </recommendedName>
</protein>
<evidence type="ECO:0000259" key="20">
    <source>
        <dbReference type="Pfam" id="PF01055"/>
    </source>
</evidence>
<dbReference type="Proteomes" id="UP000800038">
    <property type="component" value="Unassembled WGS sequence"/>
</dbReference>
<evidence type="ECO:0000256" key="7">
    <source>
        <dbReference type="ARBA" id="ARBA00014002"/>
    </source>
</evidence>
<comment type="similarity">
    <text evidence="4 17">Belongs to the glycosyl hydrolase 31 family.</text>
</comment>
<reference evidence="23" key="1">
    <citation type="journal article" date="2020" name="Stud. Mycol.">
        <title>101 Dothideomycetes genomes: a test case for predicting lifestyles and emergence of pathogens.</title>
        <authorList>
            <person name="Haridas S."/>
            <person name="Albert R."/>
            <person name="Binder M."/>
            <person name="Bloem J."/>
            <person name="Labutti K."/>
            <person name="Salamov A."/>
            <person name="Andreopoulos B."/>
            <person name="Baker S."/>
            <person name="Barry K."/>
            <person name="Bills G."/>
            <person name="Bluhm B."/>
            <person name="Cannon C."/>
            <person name="Castanera R."/>
            <person name="Culley D."/>
            <person name="Daum C."/>
            <person name="Ezra D."/>
            <person name="Gonzalez J."/>
            <person name="Henrissat B."/>
            <person name="Kuo A."/>
            <person name="Liang C."/>
            <person name="Lipzen A."/>
            <person name="Lutzoni F."/>
            <person name="Magnuson J."/>
            <person name="Mondo S."/>
            <person name="Nolan M."/>
            <person name="Ohm R."/>
            <person name="Pangilinan J."/>
            <person name="Park H.-J."/>
            <person name="Ramirez L."/>
            <person name="Alfaro M."/>
            <person name="Sun H."/>
            <person name="Tritt A."/>
            <person name="Yoshinaga Y."/>
            <person name="Zwiers L.-H."/>
            <person name="Turgeon B."/>
            <person name="Goodwin S."/>
            <person name="Spatafora J."/>
            <person name="Crous P."/>
            <person name="Grigoriev I."/>
        </authorList>
    </citation>
    <scope>NUCLEOTIDE SEQUENCE</scope>
    <source>
        <strain evidence="23">CBS 161.51</strain>
    </source>
</reference>
<proteinExistence type="inferred from homology"/>
<dbReference type="InterPro" id="IPR030458">
    <property type="entry name" value="Glyco_hydro_31_AS"/>
</dbReference>
<evidence type="ECO:0000259" key="22">
    <source>
        <dbReference type="Pfam" id="PF21365"/>
    </source>
</evidence>
<dbReference type="InterPro" id="IPR048395">
    <property type="entry name" value="Glyco_hydro_31_C"/>
</dbReference>
<organism evidence="23 24">
    <name type="scientific">Clathrospora elynae</name>
    <dbReference type="NCBI Taxonomy" id="706981"/>
    <lineage>
        <taxon>Eukaryota</taxon>
        <taxon>Fungi</taxon>
        <taxon>Dikarya</taxon>
        <taxon>Ascomycota</taxon>
        <taxon>Pezizomycotina</taxon>
        <taxon>Dothideomycetes</taxon>
        <taxon>Pleosporomycetidae</taxon>
        <taxon>Pleosporales</taxon>
        <taxon>Diademaceae</taxon>
        <taxon>Clathrospora</taxon>
    </lineage>
</organism>
<evidence type="ECO:0000256" key="12">
    <source>
        <dbReference type="ARBA" id="ARBA00023277"/>
    </source>
</evidence>
<feature type="compositionally biased region" description="Polar residues" evidence="18">
    <location>
        <begin position="474"/>
        <end position="493"/>
    </location>
</feature>
<dbReference type="InterPro" id="IPR025887">
    <property type="entry name" value="Glyco_hydro_31_N_dom"/>
</dbReference>
<dbReference type="Pfam" id="PF13802">
    <property type="entry name" value="Gal_mutarotas_2"/>
    <property type="match status" value="1"/>
</dbReference>
<evidence type="ECO:0000256" key="14">
    <source>
        <dbReference type="ARBA" id="ARBA00023316"/>
    </source>
</evidence>
<name>A0A6A5SSW2_9PLEO</name>
<dbReference type="InterPro" id="IPR011013">
    <property type="entry name" value="Gal_mutarotase_sf_dom"/>
</dbReference>
<dbReference type="EMBL" id="ML976022">
    <property type="protein sequence ID" value="KAF1943725.1"/>
    <property type="molecule type" value="Genomic_DNA"/>
</dbReference>
<evidence type="ECO:0000256" key="9">
    <source>
        <dbReference type="ARBA" id="ARBA00022729"/>
    </source>
</evidence>
<evidence type="ECO:0000259" key="21">
    <source>
        <dbReference type="Pfam" id="PF13802"/>
    </source>
</evidence>
<dbReference type="Gene3D" id="2.60.40.1760">
    <property type="entry name" value="glycosyl hydrolase (family 31)"/>
    <property type="match status" value="1"/>
</dbReference>
<evidence type="ECO:0000256" key="17">
    <source>
        <dbReference type="RuleBase" id="RU361185"/>
    </source>
</evidence>
<dbReference type="GO" id="GO:0005576">
    <property type="term" value="C:extracellular region"/>
    <property type="evidence" value="ECO:0007669"/>
    <property type="project" value="UniProtKB-SubCell"/>
</dbReference>
<keyword evidence="8" id="KW-0964">Secreted</keyword>
<keyword evidence="24" id="KW-1185">Reference proteome</keyword>
<evidence type="ECO:0000256" key="6">
    <source>
        <dbReference type="ARBA" id="ARBA00012744"/>
    </source>
</evidence>
<evidence type="ECO:0000256" key="5">
    <source>
        <dbReference type="ARBA" id="ARBA00012741"/>
    </source>
</evidence>
<evidence type="ECO:0000256" key="2">
    <source>
        <dbReference type="ARBA" id="ARBA00001657"/>
    </source>
</evidence>
<evidence type="ECO:0000313" key="23">
    <source>
        <dbReference type="EMBL" id="KAF1943725.1"/>
    </source>
</evidence>
<evidence type="ECO:0000256" key="15">
    <source>
        <dbReference type="ARBA" id="ARBA00023326"/>
    </source>
</evidence>
<dbReference type="EC" id="3.2.1.20" evidence="5"/>
<comment type="subcellular location">
    <subcellularLocation>
        <location evidence="3">Secreted</location>
    </subcellularLocation>
</comment>
<keyword evidence="11" id="KW-0325">Glycoprotein</keyword>
<dbReference type="PANTHER" id="PTHR22762:SF67">
    <property type="entry name" value="ALPHA_BETA-GLUCOSIDASE AGDC-RELATED"/>
    <property type="match status" value="1"/>
</dbReference>
<feature type="chain" id="PRO_5025585007" description="Probable alpha/beta-glucosidase agdC" evidence="19">
    <location>
        <begin position="18"/>
        <end position="902"/>
    </location>
</feature>
<evidence type="ECO:0000256" key="1">
    <source>
        <dbReference type="ARBA" id="ARBA00000448"/>
    </source>
</evidence>
<dbReference type="Gene3D" id="3.20.20.80">
    <property type="entry name" value="Glycosidases"/>
    <property type="match status" value="2"/>
</dbReference>
<feature type="domain" description="Glycoside hydrolase family 31 TIM barrel" evidence="20">
    <location>
        <begin position="269"/>
        <end position="699"/>
    </location>
</feature>
<dbReference type="OrthoDB" id="5839090at2759"/>
<dbReference type="GO" id="GO:0008422">
    <property type="term" value="F:beta-glucosidase activity"/>
    <property type="evidence" value="ECO:0007669"/>
    <property type="project" value="UniProtKB-EC"/>
</dbReference>
<dbReference type="GO" id="GO:0000272">
    <property type="term" value="P:polysaccharide catabolic process"/>
    <property type="evidence" value="ECO:0007669"/>
    <property type="project" value="UniProtKB-KW"/>
</dbReference>
<evidence type="ECO:0000256" key="3">
    <source>
        <dbReference type="ARBA" id="ARBA00004613"/>
    </source>
</evidence>
<dbReference type="PROSITE" id="PS00707">
    <property type="entry name" value="GLYCOSYL_HYDROL_F31_2"/>
    <property type="match status" value="1"/>
</dbReference>
<dbReference type="CDD" id="cd06602">
    <property type="entry name" value="GH31_MGAM_SI_GAA"/>
    <property type="match status" value="1"/>
</dbReference>
<dbReference type="GO" id="GO:0030246">
    <property type="term" value="F:carbohydrate binding"/>
    <property type="evidence" value="ECO:0007669"/>
    <property type="project" value="InterPro"/>
</dbReference>
<dbReference type="AlphaFoldDB" id="A0A6A5SSW2"/>
<dbReference type="InterPro" id="IPR000322">
    <property type="entry name" value="Glyco_hydro_31_TIM"/>
</dbReference>
<dbReference type="InterPro" id="IPR013780">
    <property type="entry name" value="Glyco_hydro_b"/>
</dbReference>
<evidence type="ECO:0000256" key="8">
    <source>
        <dbReference type="ARBA" id="ARBA00022525"/>
    </source>
</evidence>
<dbReference type="Pfam" id="PF01055">
    <property type="entry name" value="Glyco_hydro_31_2nd"/>
    <property type="match status" value="1"/>
</dbReference>
<keyword evidence="12" id="KW-0119">Carbohydrate metabolism</keyword>
<keyword evidence="15" id="KW-0624">Polysaccharide degradation</keyword>
<feature type="signal peptide" evidence="19">
    <location>
        <begin position="1"/>
        <end position="17"/>
    </location>
</feature>
<dbReference type="GO" id="GO:0004558">
    <property type="term" value="F:alpha-1,4-glucosidase activity"/>
    <property type="evidence" value="ECO:0007669"/>
    <property type="project" value="UniProtKB-EC"/>
</dbReference>